<keyword evidence="7" id="KW-0378">Hydrolase</keyword>
<evidence type="ECO:0000256" key="2">
    <source>
        <dbReference type="ARBA" id="ARBA00004370"/>
    </source>
</evidence>
<dbReference type="GO" id="GO:0016787">
    <property type="term" value="F:hydrolase activity"/>
    <property type="evidence" value="ECO:0007669"/>
    <property type="project" value="UniProtKB-KW"/>
</dbReference>
<organism evidence="7 8">
    <name type="scientific">Sphingobium cupriresistens</name>
    <dbReference type="NCBI Taxonomy" id="1132417"/>
    <lineage>
        <taxon>Bacteria</taxon>
        <taxon>Pseudomonadati</taxon>
        <taxon>Pseudomonadota</taxon>
        <taxon>Alphaproteobacteria</taxon>
        <taxon>Sphingomonadales</taxon>
        <taxon>Sphingomonadaceae</taxon>
        <taxon>Sphingobium</taxon>
    </lineage>
</organism>
<dbReference type="EMBL" id="SEOO01000012">
    <property type="protein sequence ID" value="RYM11553.1"/>
    <property type="molecule type" value="Genomic_DNA"/>
</dbReference>
<dbReference type="Proteomes" id="UP000291572">
    <property type="component" value="Unassembled WGS sequence"/>
</dbReference>
<keyword evidence="4" id="KW-0472">Membrane</keyword>
<dbReference type="InterPro" id="IPR052374">
    <property type="entry name" value="SERAC1"/>
</dbReference>
<name>A0A8G1ZIB5_9SPHN</name>
<dbReference type="Gene3D" id="3.40.50.1820">
    <property type="entry name" value="alpha/beta hydrolase"/>
    <property type="match status" value="1"/>
</dbReference>
<proteinExistence type="predicted"/>
<sequence length="429" mass="46293">MSVEGLSQVFADPRPQTPPAAVLDIFFVHGLGGDSIETWQKDNDSFWPRWLAEQFPNCRVYVVSYDSNKLAGFLSGEGASIQDLALAMLDQIASREESAPHAFLVAHSLGGLIIKQVLRRCADSANTDYNAIGRSVAGVAFLGTPHQGSQFSTSLDVLLKQFKSKQSKQLAYSDDALIDLNDHFRTWVSRQNAMVRSFYETEKTYGFQIVDKVSANPGIVGSDPIAVQSNHIDICKPASKGAPVYASMCAMIRGILKTVAPEPSPSGSMGSGSICEATAPKAGGVAAEPASSVAPEVLADYEYYTTLADHDRRDLSQKLTDAGRAYAVSAAKRKKERFNMALQRHIAQPSAVTRYTQLLADVESRFSRHVARVIAEDGSAEQVDQAVQDQVIAPCAANHSSSENEITAGLVDGALYYLAGNCHLAWDNG</sequence>
<evidence type="ECO:0000259" key="6">
    <source>
        <dbReference type="Pfam" id="PF20285"/>
    </source>
</evidence>
<dbReference type="Pfam" id="PF20285">
    <property type="entry name" value="CTD9"/>
    <property type="match status" value="1"/>
</dbReference>
<comment type="caution">
    <text evidence="7">The sequence shown here is derived from an EMBL/GenBank/DDBJ whole genome shotgun (WGS) entry which is preliminary data.</text>
</comment>
<evidence type="ECO:0000259" key="5">
    <source>
        <dbReference type="Pfam" id="PF05057"/>
    </source>
</evidence>
<evidence type="ECO:0000256" key="4">
    <source>
        <dbReference type="ARBA" id="ARBA00023136"/>
    </source>
</evidence>
<dbReference type="OrthoDB" id="7594060at2"/>
<dbReference type="RefSeq" id="WP_129926381.1">
    <property type="nucleotide sequence ID" value="NZ_SEOO01000012.1"/>
</dbReference>
<evidence type="ECO:0000313" key="8">
    <source>
        <dbReference type="Proteomes" id="UP000291572"/>
    </source>
</evidence>
<evidence type="ECO:0000256" key="3">
    <source>
        <dbReference type="ARBA" id="ARBA00022824"/>
    </source>
</evidence>
<dbReference type="AlphaFoldDB" id="A0A8G1ZIB5"/>
<accession>A0A8G1ZIB5</accession>
<dbReference type="PANTHER" id="PTHR48182">
    <property type="entry name" value="PROTEIN SERAC1"/>
    <property type="match status" value="1"/>
</dbReference>
<evidence type="ECO:0000313" key="7">
    <source>
        <dbReference type="EMBL" id="RYM11553.1"/>
    </source>
</evidence>
<reference evidence="7 8" key="1">
    <citation type="submission" date="2019-02" db="EMBL/GenBank/DDBJ databases">
        <authorList>
            <person name="Feng G."/>
        </authorList>
    </citation>
    <scope>NUCLEOTIDE SEQUENCE [LARGE SCALE GENOMIC DNA]</scope>
    <source>
        <strain evidence="7 8">CCTCC AB 2011146</strain>
    </source>
</reference>
<dbReference type="InterPro" id="IPR007751">
    <property type="entry name" value="DUF676_lipase-like"/>
</dbReference>
<feature type="domain" description="ABC-three component systems C-terminal" evidence="6">
    <location>
        <begin position="314"/>
        <end position="426"/>
    </location>
</feature>
<dbReference type="InterPro" id="IPR029058">
    <property type="entry name" value="AB_hydrolase_fold"/>
</dbReference>
<dbReference type="PANTHER" id="PTHR48182:SF2">
    <property type="entry name" value="PROTEIN SERAC1"/>
    <property type="match status" value="1"/>
</dbReference>
<dbReference type="GO" id="GO:0016020">
    <property type="term" value="C:membrane"/>
    <property type="evidence" value="ECO:0007669"/>
    <property type="project" value="UniProtKB-SubCell"/>
</dbReference>
<gene>
    <name evidence="7" type="ORF">EWH12_09340</name>
</gene>
<dbReference type="SUPFAM" id="SSF53474">
    <property type="entry name" value="alpha/beta-Hydrolases"/>
    <property type="match status" value="1"/>
</dbReference>
<keyword evidence="3" id="KW-0256">Endoplasmic reticulum</keyword>
<evidence type="ECO:0000256" key="1">
    <source>
        <dbReference type="ARBA" id="ARBA00004240"/>
    </source>
</evidence>
<comment type="subcellular location">
    <subcellularLocation>
        <location evidence="1">Endoplasmic reticulum</location>
    </subcellularLocation>
    <subcellularLocation>
        <location evidence="2">Membrane</location>
    </subcellularLocation>
</comment>
<dbReference type="InterPro" id="IPR046911">
    <property type="entry name" value="ABC-3C_CTD9"/>
</dbReference>
<dbReference type="Pfam" id="PF05057">
    <property type="entry name" value="DUF676"/>
    <property type="match status" value="1"/>
</dbReference>
<feature type="domain" description="DUF676" evidence="5">
    <location>
        <begin position="27"/>
        <end position="168"/>
    </location>
</feature>
<protein>
    <submittedName>
        <fullName evidence="7">Alpha/beta fold hydrolase</fullName>
    </submittedName>
</protein>